<dbReference type="RefSeq" id="WP_095493257.1">
    <property type="nucleotide sequence ID" value="NZ_NPKJ01000044.1"/>
</dbReference>
<dbReference type="InterPro" id="IPR020904">
    <property type="entry name" value="Sc_DH/Rdtase_CS"/>
</dbReference>
<name>A0A271LLI2_9HYPH</name>
<keyword evidence="2" id="KW-0560">Oxidoreductase</keyword>
<dbReference type="Pfam" id="PF13561">
    <property type="entry name" value="adh_short_C2"/>
    <property type="match status" value="1"/>
</dbReference>
<sequence length="261" mass="26765">MKDFDGKIALVTGTTGIGLATARRLAAGGAAIIACGIDRAANAAMTAELDSSGAGALVMAVDVSMPDQVRDAVAAGVERFGGLDIVVNSAAVHPYGTAVSTDFDTWNRAMSVNVGSIYLTAHFGIPEMIRRGSGAIVNVASVQGFACQQNVAAYATTKGAIHTLTRSLALDYARSGIRVNSVSPGSIRTPILEKAARGENGTDADVEAAYRRFGEAHPIGRIGEPEEVAELIAFLCSSKAGFCTGADYRIDGGLTAGIGVK</sequence>
<dbReference type="InterPro" id="IPR036291">
    <property type="entry name" value="NAD(P)-bd_dom_sf"/>
</dbReference>
<dbReference type="InterPro" id="IPR002347">
    <property type="entry name" value="SDR_fam"/>
</dbReference>
<dbReference type="SUPFAM" id="SSF51735">
    <property type="entry name" value="NAD(P)-binding Rossmann-fold domains"/>
    <property type="match status" value="1"/>
</dbReference>
<protein>
    <submittedName>
        <fullName evidence="3">Oxidoreductase</fullName>
    </submittedName>
</protein>
<dbReference type="PROSITE" id="PS51257">
    <property type="entry name" value="PROKAR_LIPOPROTEIN"/>
    <property type="match status" value="1"/>
</dbReference>
<organism evidence="3 4">
    <name type="scientific">Mesorhizobium temperatum</name>
    <dbReference type="NCBI Taxonomy" id="241416"/>
    <lineage>
        <taxon>Bacteria</taxon>
        <taxon>Pseudomonadati</taxon>
        <taxon>Pseudomonadota</taxon>
        <taxon>Alphaproteobacteria</taxon>
        <taxon>Hyphomicrobiales</taxon>
        <taxon>Phyllobacteriaceae</taxon>
        <taxon>Mesorhizobium</taxon>
    </lineage>
</organism>
<proteinExistence type="inferred from homology"/>
<dbReference type="PANTHER" id="PTHR24321">
    <property type="entry name" value="DEHYDROGENASES, SHORT CHAIN"/>
    <property type="match status" value="1"/>
</dbReference>
<accession>A0A271LLI2</accession>
<dbReference type="Proteomes" id="UP000216442">
    <property type="component" value="Unassembled WGS sequence"/>
</dbReference>
<evidence type="ECO:0000256" key="2">
    <source>
        <dbReference type="ARBA" id="ARBA00023002"/>
    </source>
</evidence>
<comment type="caution">
    <text evidence="3">The sequence shown here is derived from an EMBL/GenBank/DDBJ whole genome shotgun (WGS) entry which is preliminary data.</text>
</comment>
<evidence type="ECO:0000313" key="4">
    <source>
        <dbReference type="Proteomes" id="UP000216442"/>
    </source>
</evidence>
<dbReference type="EMBL" id="NPKJ01000044">
    <property type="protein sequence ID" value="PAQ08963.1"/>
    <property type="molecule type" value="Genomic_DNA"/>
</dbReference>
<dbReference type="OrthoDB" id="7568484at2"/>
<dbReference type="FunFam" id="3.40.50.720:FF:000084">
    <property type="entry name" value="Short-chain dehydrogenase reductase"/>
    <property type="match status" value="1"/>
</dbReference>
<gene>
    <name evidence="3" type="ORF">CIT26_14575</name>
</gene>
<dbReference type="PROSITE" id="PS00061">
    <property type="entry name" value="ADH_SHORT"/>
    <property type="match status" value="1"/>
</dbReference>
<evidence type="ECO:0000256" key="1">
    <source>
        <dbReference type="ARBA" id="ARBA00006484"/>
    </source>
</evidence>
<dbReference type="PRINTS" id="PR00080">
    <property type="entry name" value="SDRFAMILY"/>
</dbReference>
<dbReference type="Gene3D" id="3.40.50.720">
    <property type="entry name" value="NAD(P)-binding Rossmann-like Domain"/>
    <property type="match status" value="1"/>
</dbReference>
<dbReference type="PRINTS" id="PR00081">
    <property type="entry name" value="GDHRDH"/>
</dbReference>
<reference evidence="3 4" key="1">
    <citation type="submission" date="2017-08" db="EMBL/GenBank/DDBJ databases">
        <title>Mesorhizobium wenxinae sp. nov., a novel rhizobial species isolated from root nodules of chickpea (Cicer arietinum L.).</title>
        <authorList>
            <person name="Zhang J."/>
        </authorList>
    </citation>
    <scope>NUCLEOTIDE SEQUENCE [LARGE SCALE GENOMIC DNA]</scope>
    <source>
        <strain evidence="3 4">SDW018</strain>
    </source>
</reference>
<comment type="similarity">
    <text evidence="1">Belongs to the short-chain dehydrogenases/reductases (SDR) family.</text>
</comment>
<dbReference type="PANTHER" id="PTHR24321:SF14">
    <property type="entry name" value="SHORT-CHAIN TYPE DEHYDROGENASE_REDUCTASE BLR2146-RELATED"/>
    <property type="match status" value="1"/>
</dbReference>
<dbReference type="GO" id="GO:0016491">
    <property type="term" value="F:oxidoreductase activity"/>
    <property type="evidence" value="ECO:0007669"/>
    <property type="project" value="UniProtKB-KW"/>
</dbReference>
<keyword evidence="4" id="KW-1185">Reference proteome</keyword>
<dbReference type="CDD" id="cd05233">
    <property type="entry name" value="SDR_c"/>
    <property type="match status" value="1"/>
</dbReference>
<evidence type="ECO:0000313" key="3">
    <source>
        <dbReference type="EMBL" id="PAQ08963.1"/>
    </source>
</evidence>
<dbReference type="AlphaFoldDB" id="A0A271LLI2"/>